<name>A0ABU9VHL0_9BACI</name>
<reference evidence="3 4" key="1">
    <citation type="submission" date="2024-03" db="EMBL/GenBank/DDBJ databases">
        <title>Bacilli Hybrid Assemblies.</title>
        <authorList>
            <person name="Kovac J."/>
        </authorList>
    </citation>
    <scope>NUCLEOTIDE SEQUENCE [LARGE SCALE GENOMIC DNA]</scope>
    <source>
        <strain evidence="3 4">FSL R7-0666</strain>
    </source>
</reference>
<feature type="chain" id="PRO_5046710075" description="Sporulation protein" evidence="2">
    <location>
        <begin position="21"/>
        <end position="143"/>
    </location>
</feature>
<organism evidence="3 4">
    <name type="scientific">Alkalicoccobacillus gibsonii</name>
    <dbReference type="NCBI Taxonomy" id="79881"/>
    <lineage>
        <taxon>Bacteria</taxon>
        <taxon>Bacillati</taxon>
        <taxon>Bacillota</taxon>
        <taxon>Bacilli</taxon>
        <taxon>Bacillales</taxon>
        <taxon>Bacillaceae</taxon>
        <taxon>Alkalicoccobacillus</taxon>
    </lineage>
</organism>
<keyword evidence="4" id="KW-1185">Reference proteome</keyword>
<proteinExistence type="predicted"/>
<feature type="coiled-coil region" evidence="1">
    <location>
        <begin position="113"/>
        <end position="140"/>
    </location>
</feature>
<sequence>MYKKLIFVWMMCLLILTACGGAENIKSLSDDEIIPVVSQSDMTKAKELVLQMEEVIDVRGIQYEHLLFLDPKVKQFDRLKLEHIRQEAFKRVKDEFPESKVHVTTDQKIYMELEKLEQQLADEKINAKDLKKKLEKLEEDMKG</sequence>
<dbReference type="PROSITE" id="PS51257">
    <property type="entry name" value="PROKAR_LIPOPROTEIN"/>
    <property type="match status" value="1"/>
</dbReference>
<protein>
    <recommendedName>
        <fullName evidence="5">Sporulation protein</fullName>
    </recommendedName>
</protein>
<evidence type="ECO:0000256" key="2">
    <source>
        <dbReference type="SAM" id="SignalP"/>
    </source>
</evidence>
<keyword evidence="2" id="KW-0732">Signal</keyword>
<keyword evidence="1" id="KW-0175">Coiled coil</keyword>
<feature type="signal peptide" evidence="2">
    <location>
        <begin position="1"/>
        <end position="20"/>
    </location>
</feature>
<evidence type="ECO:0000313" key="4">
    <source>
        <dbReference type="Proteomes" id="UP001418796"/>
    </source>
</evidence>
<dbReference type="EMBL" id="JBCITK010000001">
    <property type="protein sequence ID" value="MEN0643377.1"/>
    <property type="molecule type" value="Genomic_DNA"/>
</dbReference>
<evidence type="ECO:0008006" key="5">
    <source>
        <dbReference type="Google" id="ProtNLM"/>
    </source>
</evidence>
<accession>A0ABU9VHL0</accession>
<comment type="caution">
    <text evidence="3">The sequence shown here is derived from an EMBL/GenBank/DDBJ whole genome shotgun (WGS) entry which is preliminary data.</text>
</comment>
<evidence type="ECO:0000256" key="1">
    <source>
        <dbReference type="SAM" id="Coils"/>
    </source>
</evidence>
<gene>
    <name evidence="3" type="ORF">MKY91_09500</name>
</gene>
<dbReference type="RefSeq" id="WP_343130314.1">
    <property type="nucleotide sequence ID" value="NZ_JBCITK010000001.1"/>
</dbReference>
<evidence type="ECO:0000313" key="3">
    <source>
        <dbReference type="EMBL" id="MEN0643377.1"/>
    </source>
</evidence>
<dbReference type="Proteomes" id="UP001418796">
    <property type="component" value="Unassembled WGS sequence"/>
</dbReference>